<evidence type="ECO:0000256" key="3">
    <source>
        <dbReference type="ARBA" id="ARBA00022677"/>
    </source>
</evidence>
<dbReference type="PANTHER" id="PTHR14024">
    <property type="entry name" value="PERILIPIN"/>
    <property type="match status" value="1"/>
</dbReference>
<evidence type="ECO:0000313" key="6">
    <source>
        <dbReference type="Proteomes" id="UP001487740"/>
    </source>
</evidence>
<dbReference type="GO" id="GO:0005829">
    <property type="term" value="C:cytosol"/>
    <property type="evidence" value="ECO:0007669"/>
    <property type="project" value="TreeGrafter"/>
</dbReference>
<evidence type="ECO:0000256" key="4">
    <source>
        <dbReference type="SAM" id="MobiDB-lite"/>
    </source>
</evidence>
<dbReference type="EMBL" id="JARAKH010000010">
    <property type="protein sequence ID" value="KAK8400225.1"/>
    <property type="molecule type" value="Genomic_DNA"/>
</dbReference>
<dbReference type="GO" id="GO:0010890">
    <property type="term" value="P:positive regulation of triglyceride storage"/>
    <property type="evidence" value="ECO:0007669"/>
    <property type="project" value="TreeGrafter"/>
</dbReference>
<feature type="region of interest" description="Disordered" evidence="4">
    <location>
        <begin position="492"/>
        <end position="515"/>
    </location>
</feature>
<feature type="compositionally biased region" description="Basic and acidic residues" evidence="4">
    <location>
        <begin position="541"/>
        <end position="555"/>
    </location>
</feature>
<keyword evidence="3" id="KW-0551">Lipid droplet</keyword>
<dbReference type="PANTHER" id="PTHR14024:SF49">
    <property type="entry name" value="LIPID STORAGE DROPLETS SURFACE-BINDING PROTEIN 1"/>
    <property type="match status" value="1"/>
</dbReference>
<comment type="subcellular location">
    <subcellularLocation>
        <location evidence="1">Lipid droplet</location>
    </subcellularLocation>
</comment>
<dbReference type="GO" id="GO:0005811">
    <property type="term" value="C:lipid droplet"/>
    <property type="evidence" value="ECO:0007669"/>
    <property type="project" value="UniProtKB-SubCell"/>
</dbReference>
<evidence type="ECO:0000313" key="5">
    <source>
        <dbReference type="EMBL" id="KAK8400225.1"/>
    </source>
</evidence>
<feature type="region of interest" description="Disordered" evidence="4">
    <location>
        <begin position="541"/>
        <end position="585"/>
    </location>
</feature>
<comment type="caution">
    <text evidence="5">The sequence shown here is derived from an EMBL/GenBank/DDBJ whole genome shotgun (WGS) entry which is preliminary data.</text>
</comment>
<proteinExistence type="inferred from homology"/>
<comment type="similarity">
    <text evidence="2">Belongs to the perilipin family.</text>
</comment>
<sequence>MSPESQEVSEDAPHPPNLFMQRLMHEVPSLQDALSLYNTTKKDHHYVGAALHAAEAGLSIVANTALPLAYPLVNQVGGWGTLDQWACHGLDRVEEAAPIITQPTKEMMNKTHALVLKTIAGQREDTLHPIPLSTLSDALTLRALNTARVVAGTQAGMAVVGTAHRLLDKANTIVDTILPVEKWDHVVLDHDGRGGTFGVRVVVLKDKCRRRMKAKISDSLHVTANQPLKPDDLDITLGHLIELARRLMIDWQTNLSQQIYASRIFQHTKTCCTVGLEWMNVILSSFQARAGTVWALVTDRAGRVQNILFSGPAGPMLKGGVGMASDAGKMGMEMTKNGVDIVTAVMRYNILLMRSTILVVDEMVRGKVKEVKHCSVDVMGRVAKRGSSVVIGGVCATKNAVTSTAQASLTTVAIIFGTAQHVATGVVSMGGSIGRQGVNVVRNIWGANTRILLRICTTSQKFLPGSKYFPYLNSLIGVPYIWINDASCHDTQQQHQLQHPQAPSTTPISSQGTQETPLVLKSLEDASKLIKEHMNILLQLKEEKEEKEGIKKENEELKEDLEQMNGSDEDNSDEHEQYLPLEEYL</sequence>
<dbReference type="Proteomes" id="UP001487740">
    <property type="component" value="Unassembled WGS sequence"/>
</dbReference>
<dbReference type="AlphaFoldDB" id="A0AAW0UJG3"/>
<reference evidence="5 6" key="1">
    <citation type="submission" date="2023-03" db="EMBL/GenBank/DDBJ databases">
        <title>High-quality genome of Scylla paramamosain provides insights in environmental adaptation.</title>
        <authorList>
            <person name="Zhang L."/>
        </authorList>
    </citation>
    <scope>NUCLEOTIDE SEQUENCE [LARGE SCALE GENOMIC DNA]</scope>
    <source>
        <strain evidence="5">LZ_2023a</strain>
        <tissue evidence="5">Muscle</tissue>
    </source>
</reference>
<dbReference type="GO" id="GO:0019915">
    <property type="term" value="P:lipid storage"/>
    <property type="evidence" value="ECO:0007669"/>
    <property type="project" value="TreeGrafter"/>
</dbReference>
<accession>A0AAW0UJG3</accession>
<gene>
    <name evidence="5" type="ORF">O3P69_003139</name>
</gene>
<dbReference type="InterPro" id="IPR004279">
    <property type="entry name" value="Perilipin"/>
</dbReference>
<keyword evidence="6" id="KW-1185">Reference proteome</keyword>
<evidence type="ECO:0000256" key="1">
    <source>
        <dbReference type="ARBA" id="ARBA00004502"/>
    </source>
</evidence>
<feature type="compositionally biased region" description="Polar residues" evidence="4">
    <location>
        <begin position="502"/>
        <end position="515"/>
    </location>
</feature>
<name>A0AAW0UJG3_SCYPA</name>
<evidence type="ECO:0000256" key="2">
    <source>
        <dbReference type="ARBA" id="ARBA00006311"/>
    </source>
</evidence>
<organism evidence="5 6">
    <name type="scientific">Scylla paramamosain</name>
    <name type="common">Mud crab</name>
    <dbReference type="NCBI Taxonomy" id="85552"/>
    <lineage>
        <taxon>Eukaryota</taxon>
        <taxon>Metazoa</taxon>
        <taxon>Ecdysozoa</taxon>
        <taxon>Arthropoda</taxon>
        <taxon>Crustacea</taxon>
        <taxon>Multicrustacea</taxon>
        <taxon>Malacostraca</taxon>
        <taxon>Eumalacostraca</taxon>
        <taxon>Eucarida</taxon>
        <taxon>Decapoda</taxon>
        <taxon>Pleocyemata</taxon>
        <taxon>Brachyura</taxon>
        <taxon>Eubrachyura</taxon>
        <taxon>Portunoidea</taxon>
        <taxon>Portunidae</taxon>
        <taxon>Portuninae</taxon>
        <taxon>Scylla</taxon>
    </lineage>
</organism>
<dbReference type="Pfam" id="PF03036">
    <property type="entry name" value="Perilipin"/>
    <property type="match status" value="1"/>
</dbReference>
<protein>
    <submittedName>
        <fullName evidence="5">Uncharacterized protein</fullName>
    </submittedName>
</protein>